<dbReference type="Proteomes" id="UP000821866">
    <property type="component" value="Chromosome 2"/>
</dbReference>
<accession>A0A9J6EJ60</accession>
<reference evidence="2" key="1">
    <citation type="journal article" date="2020" name="Cell">
        <title>Large-Scale Comparative Analyses of Tick Genomes Elucidate Their Genetic Diversity and Vector Capacities.</title>
        <authorList>
            <consortium name="Tick Genome and Microbiome Consortium (TIGMIC)"/>
            <person name="Jia N."/>
            <person name="Wang J."/>
            <person name="Shi W."/>
            <person name="Du L."/>
            <person name="Sun Y."/>
            <person name="Zhan W."/>
            <person name="Jiang J.F."/>
            <person name="Wang Q."/>
            <person name="Zhang B."/>
            <person name="Ji P."/>
            <person name="Bell-Sakyi L."/>
            <person name="Cui X.M."/>
            <person name="Yuan T.T."/>
            <person name="Jiang B.G."/>
            <person name="Yang W.F."/>
            <person name="Lam T.T."/>
            <person name="Chang Q.C."/>
            <person name="Ding S.J."/>
            <person name="Wang X.J."/>
            <person name="Zhu J.G."/>
            <person name="Ruan X.D."/>
            <person name="Zhao L."/>
            <person name="Wei J.T."/>
            <person name="Ye R.Z."/>
            <person name="Que T.C."/>
            <person name="Du C.H."/>
            <person name="Zhou Y.H."/>
            <person name="Cheng J.X."/>
            <person name="Dai P.F."/>
            <person name="Guo W.B."/>
            <person name="Han X.H."/>
            <person name="Huang E.J."/>
            <person name="Li L.F."/>
            <person name="Wei W."/>
            <person name="Gao Y.C."/>
            <person name="Liu J.Z."/>
            <person name="Shao H.Z."/>
            <person name="Wang X."/>
            <person name="Wang C.C."/>
            <person name="Yang T.C."/>
            <person name="Huo Q.B."/>
            <person name="Li W."/>
            <person name="Chen H.Y."/>
            <person name="Chen S.E."/>
            <person name="Zhou L.G."/>
            <person name="Ni X.B."/>
            <person name="Tian J.H."/>
            <person name="Sheng Y."/>
            <person name="Liu T."/>
            <person name="Pan Y.S."/>
            <person name="Xia L.Y."/>
            <person name="Li J."/>
            <person name="Zhao F."/>
            <person name="Cao W.C."/>
        </authorList>
    </citation>
    <scope>NUCLEOTIDE SEQUENCE</scope>
    <source>
        <strain evidence="2">Rmic-2018</strain>
    </source>
</reference>
<organism evidence="2 3">
    <name type="scientific">Rhipicephalus microplus</name>
    <name type="common">Cattle tick</name>
    <name type="synonym">Boophilus microplus</name>
    <dbReference type="NCBI Taxonomy" id="6941"/>
    <lineage>
        <taxon>Eukaryota</taxon>
        <taxon>Metazoa</taxon>
        <taxon>Ecdysozoa</taxon>
        <taxon>Arthropoda</taxon>
        <taxon>Chelicerata</taxon>
        <taxon>Arachnida</taxon>
        <taxon>Acari</taxon>
        <taxon>Parasitiformes</taxon>
        <taxon>Ixodida</taxon>
        <taxon>Ixodoidea</taxon>
        <taxon>Ixodidae</taxon>
        <taxon>Rhipicephalinae</taxon>
        <taxon>Rhipicephalus</taxon>
        <taxon>Boophilus</taxon>
    </lineage>
</organism>
<evidence type="ECO:0000313" key="2">
    <source>
        <dbReference type="EMBL" id="KAH8034303.1"/>
    </source>
</evidence>
<name>A0A9J6EJ60_RHIMP</name>
<dbReference type="AlphaFoldDB" id="A0A9J6EJ60"/>
<feature type="region of interest" description="Disordered" evidence="1">
    <location>
        <begin position="254"/>
        <end position="273"/>
    </location>
</feature>
<comment type="caution">
    <text evidence="2">The sequence shown here is derived from an EMBL/GenBank/DDBJ whole genome shotgun (WGS) entry which is preliminary data.</text>
</comment>
<proteinExistence type="predicted"/>
<evidence type="ECO:0000256" key="1">
    <source>
        <dbReference type="SAM" id="MobiDB-lite"/>
    </source>
</evidence>
<dbReference type="EMBL" id="JABSTU010000004">
    <property type="protein sequence ID" value="KAH8034303.1"/>
    <property type="molecule type" value="Genomic_DNA"/>
</dbReference>
<gene>
    <name evidence="2" type="ORF">HPB51_022756</name>
</gene>
<keyword evidence="3" id="KW-1185">Reference proteome</keyword>
<evidence type="ECO:0000313" key="3">
    <source>
        <dbReference type="Proteomes" id="UP000821866"/>
    </source>
</evidence>
<sequence>MKKNLKEVCRGWSTALCFVVENVVYRLNSEDNGYQQVVRHCSFSRGYLLNHQTSHHERFATGSEKRSVAGPQQYKASCNKDKDASDASVIAVTRRERCASKATTGAAWRVLIYDCRSWTYGQVCHDSARKDASTRAALEAVTTRTTTPHCLLPSQKNHPTWLLLAQVTGSSTLAAEAAAASTVVYAAAANRPCDACELSAAQATPGDKVWGSFLAIGMVSVGPTMEALMSSEDYKTGNSCCVALSDADLAMPYTRKGSPASKPSRSWPAESGVAVGPPVQEQLLSRGHRDSLSFYEFPLNIHHAALRLQPHSLIMEIQA</sequence>
<reference evidence="2" key="2">
    <citation type="submission" date="2021-09" db="EMBL/GenBank/DDBJ databases">
        <authorList>
            <person name="Jia N."/>
            <person name="Wang J."/>
            <person name="Shi W."/>
            <person name="Du L."/>
            <person name="Sun Y."/>
            <person name="Zhan W."/>
            <person name="Jiang J."/>
            <person name="Wang Q."/>
            <person name="Zhang B."/>
            <person name="Ji P."/>
            <person name="Sakyi L.B."/>
            <person name="Cui X."/>
            <person name="Yuan T."/>
            <person name="Jiang B."/>
            <person name="Yang W."/>
            <person name="Lam T.T.-Y."/>
            <person name="Chang Q."/>
            <person name="Ding S."/>
            <person name="Wang X."/>
            <person name="Zhu J."/>
            <person name="Ruan X."/>
            <person name="Zhao L."/>
            <person name="Wei J."/>
            <person name="Que T."/>
            <person name="Du C."/>
            <person name="Cheng J."/>
            <person name="Dai P."/>
            <person name="Han X."/>
            <person name="Huang E."/>
            <person name="Gao Y."/>
            <person name="Liu J."/>
            <person name="Shao H."/>
            <person name="Ye R."/>
            <person name="Li L."/>
            <person name="Wei W."/>
            <person name="Wang X."/>
            <person name="Wang C."/>
            <person name="Huo Q."/>
            <person name="Li W."/>
            <person name="Guo W."/>
            <person name="Chen H."/>
            <person name="Chen S."/>
            <person name="Zhou L."/>
            <person name="Zhou L."/>
            <person name="Ni X."/>
            <person name="Tian J."/>
            <person name="Zhou Y."/>
            <person name="Sheng Y."/>
            <person name="Liu T."/>
            <person name="Pan Y."/>
            <person name="Xia L."/>
            <person name="Li J."/>
            <person name="Zhao F."/>
            <person name="Cao W."/>
        </authorList>
    </citation>
    <scope>NUCLEOTIDE SEQUENCE</scope>
    <source>
        <strain evidence="2">Rmic-2018</strain>
        <tissue evidence="2">Larvae</tissue>
    </source>
</reference>
<protein>
    <submittedName>
        <fullName evidence="2">Uncharacterized protein</fullName>
    </submittedName>
</protein>